<reference evidence="1" key="1">
    <citation type="journal article" date="2023" name="Science">
        <title>Genome structures resolve the early diversification of teleost fishes.</title>
        <authorList>
            <person name="Parey E."/>
            <person name="Louis A."/>
            <person name="Montfort J."/>
            <person name="Bouchez O."/>
            <person name="Roques C."/>
            <person name="Iampietro C."/>
            <person name="Lluch J."/>
            <person name="Castinel A."/>
            <person name="Donnadieu C."/>
            <person name="Desvignes T."/>
            <person name="Floi Bucao C."/>
            <person name="Jouanno E."/>
            <person name="Wen M."/>
            <person name="Mejri S."/>
            <person name="Dirks R."/>
            <person name="Jansen H."/>
            <person name="Henkel C."/>
            <person name="Chen W.J."/>
            <person name="Zahm M."/>
            <person name="Cabau C."/>
            <person name="Klopp C."/>
            <person name="Thompson A.W."/>
            <person name="Robinson-Rechavi M."/>
            <person name="Braasch I."/>
            <person name="Lecointre G."/>
            <person name="Bobe J."/>
            <person name="Postlethwait J.H."/>
            <person name="Berthelot C."/>
            <person name="Roest Crollius H."/>
            <person name="Guiguen Y."/>
        </authorList>
    </citation>
    <scope>NUCLEOTIDE SEQUENCE</scope>
    <source>
        <strain evidence="1">NC1722</strain>
    </source>
</reference>
<keyword evidence="2" id="KW-1185">Reference proteome</keyword>
<dbReference type="Proteomes" id="UP001221898">
    <property type="component" value="Unassembled WGS sequence"/>
</dbReference>
<name>A0AAD7SIS7_9TELE</name>
<dbReference type="EMBL" id="JAINUG010000059">
    <property type="protein sequence ID" value="KAJ8403314.1"/>
    <property type="molecule type" value="Genomic_DNA"/>
</dbReference>
<proteinExistence type="predicted"/>
<evidence type="ECO:0000313" key="2">
    <source>
        <dbReference type="Proteomes" id="UP001221898"/>
    </source>
</evidence>
<evidence type="ECO:0000313" key="1">
    <source>
        <dbReference type="EMBL" id="KAJ8403314.1"/>
    </source>
</evidence>
<gene>
    <name evidence="1" type="ORF">AAFF_G00355310</name>
</gene>
<accession>A0AAD7SIS7</accession>
<sequence>MQPVLYGVPFVLRGDHLGQEAVWVFLKEVGVRLAPGPDASGFRWDQRHQRVGWGGGSMVSRETVLLHGTFYSLVSGHFEEAAEADL</sequence>
<protein>
    <submittedName>
        <fullName evidence="1">Uncharacterized protein</fullName>
    </submittedName>
</protein>
<organism evidence="1 2">
    <name type="scientific">Aldrovandia affinis</name>
    <dbReference type="NCBI Taxonomy" id="143900"/>
    <lineage>
        <taxon>Eukaryota</taxon>
        <taxon>Metazoa</taxon>
        <taxon>Chordata</taxon>
        <taxon>Craniata</taxon>
        <taxon>Vertebrata</taxon>
        <taxon>Euteleostomi</taxon>
        <taxon>Actinopterygii</taxon>
        <taxon>Neopterygii</taxon>
        <taxon>Teleostei</taxon>
        <taxon>Notacanthiformes</taxon>
        <taxon>Halosauridae</taxon>
        <taxon>Aldrovandia</taxon>
    </lineage>
</organism>
<dbReference type="AlphaFoldDB" id="A0AAD7SIS7"/>
<comment type="caution">
    <text evidence="1">The sequence shown here is derived from an EMBL/GenBank/DDBJ whole genome shotgun (WGS) entry which is preliminary data.</text>
</comment>